<dbReference type="AlphaFoldDB" id="A0A3M2HQ25"/>
<dbReference type="EMBL" id="RFLY01000010">
    <property type="protein sequence ID" value="RMH91118.1"/>
    <property type="molecule type" value="Genomic_DNA"/>
</dbReference>
<reference evidence="2 3" key="1">
    <citation type="submission" date="2018-10" db="EMBL/GenBank/DDBJ databases">
        <title>Proposal of Lysobacter pythonis sp. nov. isolated from royal pythons (Python regius).</title>
        <authorList>
            <person name="Hans-Juergen B."/>
            <person name="Huptas C."/>
            <person name="Sandra B."/>
            <person name="Igor L."/>
            <person name="Joachim S."/>
            <person name="Siegfried S."/>
            <person name="Mareike W."/>
            <person name="Peter K."/>
        </authorList>
    </citation>
    <scope>NUCLEOTIDE SEQUENCE [LARGE SCALE GENOMIC DNA]</scope>
    <source>
        <strain evidence="2 3">4284/11</strain>
    </source>
</reference>
<comment type="caution">
    <text evidence="2">The sequence shown here is derived from an EMBL/GenBank/DDBJ whole genome shotgun (WGS) entry which is preliminary data.</text>
</comment>
<keyword evidence="3" id="KW-1185">Reference proteome</keyword>
<gene>
    <name evidence="2" type="ORF">EBB59_08220</name>
</gene>
<name>A0A3M2HQ25_9GAMM</name>
<evidence type="ECO:0000256" key="1">
    <source>
        <dbReference type="SAM" id="MobiDB-lite"/>
    </source>
</evidence>
<protein>
    <submittedName>
        <fullName evidence="2">Uncharacterized protein</fullName>
    </submittedName>
</protein>
<evidence type="ECO:0000313" key="2">
    <source>
        <dbReference type="EMBL" id="RMH91118.1"/>
    </source>
</evidence>
<feature type="region of interest" description="Disordered" evidence="1">
    <location>
        <begin position="110"/>
        <end position="137"/>
    </location>
</feature>
<organism evidence="2 3">
    <name type="scientific">Solilutibacter pythonis</name>
    <dbReference type="NCBI Taxonomy" id="2483112"/>
    <lineage>
        <taxon>Bacteria</taxon>
        <taxon>Pseudomonadati</taxon>
        <taxon>Pseudomonadota</taxon>
        <taxon>Gammaproteobacteria</taxon>
        <taxon>Lysobacterales</taxon>
        <taxon>Lysobacteraceae</taxon>
        <taxon>Solilutibacter</taxon>
    </lineage>
</organism>
<accession>A0A3M2HQ25</accession>
<proteinExistence type="predicted"/>
<dbReference type="OrthoDB" id="9792687at2"/>
<dbReference type="Proteomes" id="UP000275012">
    <property type="component" value="Unassembled WGS sequence"/>
</dbReference>
<sequence>MEIFFAAPRQRAQRDECGDQTHFVSARLSRPSPGKWPWFAGDKIAAWTDDHRIYRQDDRQGNTWTYDPDQPALGWQREAPIDASNDHIDNPTRGRLRASPALANELNHQATRTSVERVLGSPPSQRDPFTQPALANDAPSITPANWVRDADGDTWRREVVVAYLEHGLRQTRIDAAGPEHAAELDRAAAQTVLPSTGSLGLALDSQKETPLRQVCNAFHRITAPDRGAGWPVPYVGRHCTDLERL</sequence>
<dbReference type="RefSeq" id="WP_122101675.1">
    <property type="nucleotide sequence ID" value="NZ_RFLY01000010.1"/>
</dbReference>
<evidence type="ECO:0000313" key="3">
    <source>
        <dbReference type="Proteomes" id="UP000275012"/>
    </source>
</evidence>